<gene>
    <name evidence="1" type="ORF">M9Y10_012207</name>
</gene>
<keyword evidence="2" id="KW-1185">Reference proteome</keyword>
<organism evidence="1 2">
    <name type="scientific">Tritrichomonas musculus</name>
    <dbReference type="NCBI Taxonomy" id="1915356"/>
    <lineage>
        <taxon>Eukaryota</taxon>
        <taxon>Metamonada</taxon>
        <taxon>Parabasalia</taxon>
        <taxon>Tritrichomonadida</taxon>
        <taxon>Tritrichomonadidae</taxon>
        <taxon>Tritrichomonas</taxon>
    </lineage>
</organism>
<reference evidence="1 2" key="1">
    <citation type="submission" date="2024-04" db="EMBL/GenBank/DDBJ databases">
        <title>Tritrichomonas musculus Genome.</title>
        <authorList>
            <person name="Alves-Ferreira E."/>
            <person name="Grigg M."/>
            <person name="Lorenzi H."/>
            <person name="Galac M."/>
        </authorList>
    </citation>
    <scope>NUCLEOTIDE SEQUENCE [LARGE SCALE GENOMIC DNA]</scope>
    <source>
        <strain evidence="1 2">EAF2021</strain>
    </source>
</reference>
<name>A0ABR2ICN1_9EUKA</name>
<comment type="caution">
    <text evidence="1">The sequence shown here is derived from an EMBL/GenBank/DDBJ whole genome shotgun (WGS) entry which is preliminary data.</text>
</comment>
<evidence type="ECO:0000313" key="2">
    <source>
        <dbReference type="Proteomes" id="UP001470230"/>
    </source>
</evidence>
<dbReference type="Proteomes" id="UP001470230">
    <property type="component" value="Unassembled WGS sequence"/>
</dbReference>
<accession>A0ABR2ICN1</accession>
<evidence type="ECO:0000313" key="1">
    <source>
        <dbReference type="EMBL" id="KAK8860542.1"/>
    </source>
</evidence>
<dbReference type="EMBL" id="JAPFFF010000018">
    <property type="protein sequence ID" value="KAK8860542.1"/>
    <property type="molecule type" value="Genomic_DNA"/>
</dbReference>
<sequence length="119" mass="13727">MTKSSAARLLKARTYNEYLKEKEIIQSELNEFIVKRTEIAPIRPEFQKKIDDLIVMLSDPNDPQIDIEKIKGSNYFLPNWANWLRKEKHIGRCTNHCEGAHGNINSMFPSSGKHTVKNG</sequence>
<protein>
    <submittedName>
        <fullName evidence="1">Uncharacterized protein</fullName>
    </submittedName>
</protein>
<proteinExistence type="predicted"/>